<dbReference type="PROSITE" id="PS50122">
    <property type="entry name" value="CHEB"/>
    <property type="match status" value="1"/>
</dbReference>
<evidence type="ECO:0000259" key="9">
    <source>
        <dbReference type="PROSITE" id="PS50110"/>
    </source>
</evidence>
<evidence type="ECO:0000256" key="2">
    <source>
        <dbReference type="ARBA" id="ARBA00022500"/>
    </source>
</evidence>
<dbReference type="CDD" id="cd17541">
    <property type="entry name" value="REC_CheB-like"/>
    <property type="match status" value="1"/>
</dbReference>
<dbReference type="Pfam" id="PF00072">
    <property type="entry name" value="Response_reg"/>
    <property type="match status" value="1"/>
</dbReference>
<dbReference type="HAMAP" id="MF_00099">
    <property type="entry name" value="CheB_chemtxs"/>
    <property type="match status" value="1"/>
</dbReference>
<keyword evidence="12" id="KW-1185">Reference proteome</keyword>
<dbReference type="GO" id="GO:0006935">
    <property type="term" value="P:chemotaxis"/>
    <property type="evidence" value="ECO:0007669"/>
    <property type="project" value="UniProtKB-UniRule"/>
</dbReference>
<comment type="domain">
    <text evidence="5">Contains a C-terminal catalytic domain, and an N-terminal region which modulates catalytic activity.</text>
</comment>
<evidence type="ECO:0000313" key="11">
    <source>
        <dbReference type="EMBL" id="MBB4066076.1"/>
    </source>
</evidence>
<evidence type="ECO:0000256" key="1">
    <source>
        <dbReference type="ARBA" id="ARBA00022490"/>
    </source>
</evidence>
<organism evidence="11 12">
    <name type="scientific">Gellertiella hungarica</name>
    <dbReference type="NCBI Taxonomy" id="1572859"/>
    <lineage>
        <taxon>Bacteria</taxon>
        <taxon>Pseudomonadati</taxon>
        <taxon>Pseudomonadota</taxon>
        <taxon>Alphaproteobacteria</taxon>
        <taxon>Hyphomicrobiales</taxon>
        <taxon>Rhizobiaceae</taxon>
        <taxon>Gellertiella</taxon>
    </lineage>
</organism>
<evidence type="ECO:0000256" key="8">
    <source>
        <dbReference type="SAM" id="MobiDB-lite"/>
    </source>
</evidence>
<accession>A0A7W6J767</accession>
<dbReference type="InterPro" id="IPR000673">
    <property type="entry name" value="Sig_transdc_resp-reg_Me-estase"/>
</dbReference>
<evidence type="ECO:0000256" key="3">
    <source>
        <dbReference type="ARBA" id="ARBA00022801"/>
    </source>
</evidence>
<dbReference type="EC" id="3.1.1.61" evidence="5"/>
<comment type="PTM">
    <text evidence="5">Phosphorylated by CheA. Phosphorylation of the N-terminal regulatory domain activates the methylesterase activity.</text>
</comment>
<dbReference type="Pfam" id="PF01339">
    <property type="entry name" value="CheB_methylest"/>
    <property type="match status" value="1"/>
</dbReference>
<dbReference type="CDD" id="cd16432">
    <property type="entry name" value="CheB_Rec"/>
    <property type="match status" value="1"/>
</dbReference>
<comment type="caution">
    <text evidence="11">The sequence shown here is derived from an EMBL/GenBank/DDBJ whole genome shotgun (WGS) entry which is preliminary data.</text>
</comment>
<feature type="domain" description="CheB-type methylesterase" evidence="10">
    <location>
        <begin position="175"/>
        <end position="367"/>
    </location>
</feature>
<dbReference type="PANTHER" id="PTHR42872:SF6">
    <property type="entry name" value="PROTEIN-GLUTAMATE METHYLESTERASE_PROTEIN-GLUTAMINE GLUTAMINASE"/>
    <property type="match status" value="1"/>
</dbReference>
<feature type="region of interest" description="Disordered" evidence="8">
    <location>
        <begin position="130"/>
        <end position="174"/>
    </location>
</feature>
<evidence type="ECO:0000256" key="7">
    <source>
        <dbReference type="PROSITE-ProRule" id="PRU00169"/>
    </source>
</evidence>
<dbReference type="EC" id="3.5.1.44" evidence="5"/>
<comment type="similarity">
    <text evidence="5">Belongs to the CheB family.</text>
</comment>
<reference evidence="11 12" key="1">
    <citation type="submission" date="2020-08" db="EMBL/GenBank/DDBJ databases">
        <title>Genomic Encyclopedia of Type Strains, Phase IV (KMG-IV): sequencing the most valuable type-strain genomes for metagenomic binning, comparative biology and taxonomic classification.</title>
        <authorList>
            <person name="Goeker M."/>
        </authorList>
    </citation>
    <scope>NUCLEOTIDE SEQUENCE [LARGE SCALE GENOMIC DNA]</scope>
    <source>
        <strain evidence="11 12">DSM 29853</strain>
    </source>
</reference>
<dbReference type="InterPro" id="IPR008248">
    <property type="entry name" value="CheB-like"/>
</dbReference>
<dbReference type="GO" id="GO:0050568">
    <property type="term" value="F:protein-glutamine glutaminase activity"/>
    <property type="evidence" value="ECO:0007669"/>
    <property type="project" value="UniProtKB-UniRule"/>
</dbReference>
<dbReference type="GO" id="GO:0005737">
    <property type="term" value="C:cytoplasm"/>
    <property type="evidence" value="ECO:0007669"/>
    <property type="project" value="UniProtKB-SubCell"/>
</dbReference>
<dbReference type="RefSeq" id="WP_183367363.1">
    <property type="nucleotide sequence ID" value="NZ_JACIEZ010000007.1"/>
</dbReference>
<evidence type="ECO:0000256" key="6">
    <source>
        <dbReference type="PROSITE-ProRule" id="PRU00050"/>
    </source>
</evidence>
<dbReference type="PIRSF" id="PIRSF000876">
    <property type="entry name" value="RR_chemtxs_CheB"/>
    <property type="match status" value="1"/>
</dbReference>
<feature type="domain" description="Response regulatory" evidence="9">
    <location>
        <begin position="3"/>
        <end position="118"/>
    </location>
</feature>
<protein>
    <recommendedName>
        <fullName evidence="5">Protein-glutamate methylesterase/protein-glutamine glutaminase</fullName>
        <ecNumber evidence="5">3.1.1.61</ecNumber>
        <ecNumber evidence="5">3.5.1.44</ecNumber>
    </recommendedName>
</protein>
<feature type="compositionally biased region" description="Low complexity" evidence="8">
    <location>
        <begin position="159"/>
        <end position="168"/>
    </location>
</feature>
<sequence>MTAVLVVDDSALMRKHLGTLFRDAGLEVRTANNGAEAVREVLNNPPDVITLDVNMPEMDGLTALSQIMAARPTPVVMVSSLTTKGAMSTFEALAMGAVDFIAKPGGTISLSMDDVAKDLVSKVKAAARARLKPKGTAPAAREPERPPAPPAVRPKREAVAAPAPGPVEAPRRLPQGRPEGVIVIGISTGGPRTLEELLPALPADLRWPVVVAQHMPASFTGPLARRLDGLCALTVREAAQFEPLLRGTITIARGGTDLAIGERNGTLVTINKPESPRHNWHPSVDVLVASAMEVFRPDRILAVQMTGMGNDGAEQMTELKRRGGRTIAESEESCVVFGMPRDLIERGGASVVLPASAVAAKIIEWVK</sequence>
<dbReference type="EMBL" id="JACIEZ010000007">
    <property type="protein sequence ID" value="MBB4066076.1"/>
    <property type="molecule type" value="Genomic_DNA"/>
</dbReference>
<dbReference type="GO" id="GO:0008984">
    <property type="term" value="F:protein-glutamate methylesterase activity"/>
    <property type="evidence" value="ECO:0007669"/>
    <property type="project" value="UniProtKB-UniRule"/>
</dbReference>
<dbReference type="SUPFAM" id="SSF52738">
    <property type="entry name" value="Methylesterase CheB, C-terminal domain"/>
    <property type="match status" value="1"/>
</dbReference>
<comment type="subcellular location">
    <subcellularLocation>
        <location evidence="5">Cytoplasm</location>
    </subcellularLocation>
</comment>
<dbReference type="Gene3D" id="3.40.50.180">
    <property type="entry name" value="Methylesterase CheB, C-terminal domain"/>
    <property type="match status" value="1"/>
</dbReference>
<comment type="catalytic activity">
    <reaction evidence="4 5">
        <text>[protein]-L-glutamate 5-O-methyl ester + H2O = L-glutamyl-[protein] + methanol + H(+)</text>
        <dbReference type="Rhea" id="RHEA:23236"/>
        <dbReference type="Rhea" id="RHEA-COMP:10208"/>
        <dbReference type="Rhea" id="RHEA-COMP:10311"/>
        <dbReference type="ChEBI" id="CHEBI:15377"/>
        <dbReference type="ChEBI" id="CHEBI:15378"/>
        <dbReference type="ChEBI" id="CHEBI:17790"/>
        <dbReference type="ChEBI" id="CHEBI:29973"/>
        <dbReference type="ChEBI" id="CHEBI:82795"/>
        <dbReference type="EC" id="3.1.1.61"/>
    </reaction>
</comment>
<feature type="active site" evidence="5 6">
    <location>
        <position position="187"/>
    </location>
</feature>
<evidence type="ECO:0000256" key="5">
    <source>
        <dbReference type="HAMAP-Rule" id="MF_00099"/>
    </source>
</evidence>
<keyword evidence="3 5" id="KW-0378">Hydrolase</keyword>
<feature type="modified residue" description="4-aspartylphosphate" evidence="5 7">
    <location>
        <position position="52"/>
    </location>
</feature>
<keyword evidence="2 5" id="KW-0145">Chemotaxis</keyword>
<name>A0A7W6J767_9HYPH</name>
<evidence type="ECO:0000313" key="12">
    <source>
        <dbReference type="Proteomes" id="UP000528286"/>
    </source>
</evidence>
<gene>
    <name evidence="5" type="primary">cheB</name>
    <name evidence="11" type="ORF">GGR23_003289</name>
</gene>
<dbReference type="PROSITE" id="PS50110">
    <property type="entry name" value="RESPONSE_REGULATORY"/>
    <property type="match status" value="1"/>
</dbReference>
<feature type="active site" evidence="5 6">
    <location>
        <position position="214"/>
    </location>
</feature>
<dbReference type="SUPFAM" id="SSF52172">
    <property type="entry name" value="CheY-like"/>
    <property type="match status" value="1"/>
</dbReference>
<evidence type="ECO:0000259" key="10">
    <source>
        <dbReference type="PROSITE" id="PS50122"/>
    </source>
</evidence>
<dbReference type="InterPro" id="IPR001789">
    <property type="entry name" value="Sig_transdc_resp-reg_receiver"/>
</dbReference>
<dbReference type="GO" id="GO:0000156">
    <property type="term" value="F:phosphorelay response regulator activity"/>
    <property type="evidence" value="ECO:0007669"/>
    <property type="project" value="InterPro"/>
</dbReference>
<dbReference type="PANTHER" id="PTHR42872">
    <property type="entry name" value="PROTEIN-GLUTAMATE METHYLESTERASE/PROTEIN-GLUTAMINE GLUTAMINASE"/>
    <property type="match status" value="1"/>
</dbReference>
<dbReference type="Proteomes" id="UP000528286">
    <property type="component" value="Unassembled WGS sequence"/>
</dbReference>
<feature type="active site" evidence="5 6">
    <location>
        <position position="311"/>
    </location>
</feature>
<evidence type="ECO:0000256" key="4">
    <source>
        <dbReference type="ARBA" id="ARBA00048267"/>
    </source>
</evidence>
<keyword evidence="5 7" id="KW-0597">Phosphoprotein</keyword>
<proteinExistence type="inferred from homology"/>
<dbReference type="SMART" id="SM00448">
    <property type="entry name" value="REC"/>
    <property type="match status" value="1"/>
</dbReference>
<keyword evidence="1 5" id="KW-0963">Cytoplasm</keyword>
<dbReference type="InterPro" id="IPR035909">
    <property type="entry name" value="CheB_C"/>
</dbReference>
<comment type="function">
    <text evidence="5">Involved in chemotaxis. Part of a chemotaxis signal transduction system that modulates chemotaxis in response to various stimuli. Catalyzes the demethylation of specific methylglutamate residues introduced into the chemoreceptors (methyl-accepting chemotaxis proteins or MCP) by CheR. Also mediates the irreversible deamidation of specific glutamine residues to glutamic acid.</text>
</comment>
<dbReference type="AlphaFoldDB" id="A0A7W6J767"/>
<comment type="catalytic activity">
    <reaction evidence="5">
        <text>L-glutaminyl-[protein] + H2O = L-glutamyl-[protein] + NH4(+)</text>
        <dbReference type="Rhea" id="RHEA:16441"/>
        <dbReference type="Rhea" id="RHEA-COMP:10207"/>
        <dbReference type="Rhea" id="RHEA-COMP:10208"/>
        <dbReference type="ChEBI" id="CHEBI:15377"/>
        <dbReference type="ChEBI" id="CHEBI:28938"/>
        <dbReference type="ChEBI" id="CHEBI:29973"/>
        <dbReference type="ChEBI" id="CHEBI:30011"/>
        <dbReference type="EC" id="3.5.1.44"/>
    </reaction>
</comment>
<dbReference type="InterPro" id="IPR011006">
    <property type="entry name" value="CheY-like_superfamily"/>
</dbReference>
<dbReference type="Gene3D" id="3.40.50.2300">
    <property type="match status" value="1"/>
</dbReference>
<dbReference type="NCBIfam" id="NF001965">
    <property type="entry name" value="PRK00742.1"/>
    <property type="match status" value="1"/>
</dbReference>